<proteinExistence type="predicted"/>
<gene>
    <name evidence="1" type="ORF">SDC9_177942</name>
</gene>
<evidence type="ECO:0000313" key="1">
    <source>
        <dbReference type="EMBL" id="MPN30471.1"/>
    </source>
</evidence>
<organism evidence="1">
    <name type="scientific">bioreactor metagenome</name>
    <dbReference type="NCBI Taxonomy" id="1076179"/>
    <lineage>
        <taxon>unclassified sequences</taxon>
        <taxon>metagenomes</taxon>
        <taxon>ecological metagenomes</taxon>
    </lineage>
</organism>
<name>A0A645GUD4_9ZZZZ</name>
<comment type="caution">
    <text evidence="1">The sequence shown here is derived from an EMBL/GenBank/DDBJ whole genome shotgun (WGS) entry which is preliminary data.</text>
</comment>
<protein>
    <submittedName>
        <fullName evidence="1">Uncharacterized protein</fullName>
    </submittedName>
</protein>
<sequence>MLAYIIVNEDGEATAINIYKKDADYRKEEMTFKENLITGEVVSSNSSYTQLTLTDVKEYSKFYSQWQPTGSKAVINTQKALIIKNEQAVTLSELYPGDKIYAVTDQNSGIILFVE</sequence>
<dbReference type="EMBL" id="VSSQ01081597">
    <property type="protein sequence ID" value="MPN30471.1"/>
    <property type="molecule type" value="Genomic_DNA"/>
</dbReference>
<dbReference type="AlphaFoldDB" id="A0A645GUD4"/>
<reference evidence="1" key="1">
    <citation type="submission" date="2019-08" db="EMBL/GenBank/DDBJ databases">
        <authorList>
            <person name="Kucharzyk K."/>
            <person name="Murdoch R.W."/>
            <person name="Higgins S."/>
            <person name="Loffler F."/>
        </authorList>
    </citation>
    <scope>NUCLEOTIDE SEQUENCE</scope>
</reference>
<accession>A0A645GUD4</accession>